<reference evidence="26" key="1">
    <citation type="submission" date="2019-07" db="EMBL/GenBank/DDBJ databases">
        <title>Complete Genome Sequences of Vibrion rotiferianus strain AM7.</title>
        <authorList>
            <person name="Miyazaki K."/>
            <person name="Wiseschart A."/>
            <person name="Pootanakit K."/>
            <person name="Ishimori K."/>
            <person name="Kitahara K."/>
        </authorList>
    </citation>
    <scope>NUCLEOTIDE SEQUENCE [LARGE SCALE GENOMIC DNA]</scope>
    <source>
        <strain evidence="26">AM7</strain>
    </source>
</reference>
<evidence type="ECO:0000256" key="15">
    <source>
        <dbReference type="ARBA" id="ARBA00038456"/>
    </source>
</evidence>
<evidence type="ECO:0000256" key="11">
    <source>
        <dbReference type="ARBA" id="ARBA00023136"/>
    </source>
</evidence>
<evidence type="ECO:0000256" key="14">
    <source>
        <dbReference type="ARBA" id="ARBA00037002"/>
    </source>
</evidence>
<dbReference type="CDD" id="cd03443">
    <property type="entry name" value="PaaI_thioesterase"/>
    <property type="match status" value="1"/>
</dbReference>
<evidence type="ECO:0000256" key="22">
    <source>
        <dbReference type="ARBA" id="ARBA00048074"/>
    </source>
</evidence>
<proteinExistence type="inferred from homology"/>
<feature type="domain" description="Thioesterase" evidence="24">
    <location>
        <begin position="49"/>
        <end position="110"/>
    </location>
</feature>
<evidence type="ECO:0000256" key="19">
    <source>
        <dbReference type="ARBA" id="ARBA00047588"/>
    </source>
</evidence>
<comment type="similarity">
    <text evidence="15">Belongs to the THEM4/THEM5 thioesterase family.</text>
</comment>
<keyword evidence="7" id="KW-0378">Hydrolase</keyword>
<evidence type="ECO:0000256" key="23">
    <source>
        <dbReference type="ARBA" id="ARBA00048180"/>
    </source>
</evidence>
<comment type="catalytic activity">
    <reaction evidence="20">
        <text>hexadecanoyl-CoA + H2O = hexadecanoate + CoA + H(+)</text>
        <dbReference type="Rhea" id="RHEA:16645"/>
        <dbReference type="ChEBI" id="CHEBI:7896"/>
        <dbReference type="ChEBI" id="CHEBI:15377"/>
        <dbReference type="ChEBI" id="CHEBI:15378"/>
        <dbReference type="ChEBI" id="CHEBI:57287"/>
        <dbReference type="ChEBI" id="CHEBI:57379"/>
        <dbReference type="EC" id="3.1.2.2"/>
    </reaction>
    <physiologicalReaction direction="left-to-right" evidence="20">
        <dbReference type="Rhea" id="RHEA:16646"/>
    </physiologicalReaction>
</comment>
<dbReference type="GO" id="GO:0005737">
    <property type="term" value="C:cytoplasm"/>
    <property type="evidence" value="ECO:0007669"/>
    <property type="project" value="UniProtKB-SubCell"/>
</dbReference>
<comment type="catalytic activity">
    <reaction evidence="22">
        <text>dodecanoyl-CoA + H2O = dodecanoate + CoA + H(+)</text>
        <dbReference type="Rhea" id="RHEA:30135"/>
        <dbReference type="ChEBI" id="CHEBI:15377"/>
        <dbReference type="ChEBI" id="CHEBI:15378"/>
        <dbReference type="ChEBI" id="CHEBI:18262"/>
        <dbReference type="ChEBI" id="CHEBI:57287"/>
        <dbReference type="ChEBI" id="CHEBI:57375"/>
    </reaction>
    <physiologicalReaction direction="left-to-right" evidence="22">
        <dbReference type="Rhea" id="RHEA:30136"/>
    </physiologicalReaction>
</comment>
<evidence type="ECO:0000256" key="9">
    <source>
        <dbReference type="ARBA" id="ARBA00022946"/>
    </source>
</evidence>
<dbReference type="PANTHER" id="PTHR12418">
    <property type="entry name" value="ACYL-COENZYME A THIOESTERASE THEM4"/>
    <property type="match status" value="1"/>
</dbReference>
<keyword evidence="6" id="KW-0053">Apoptosis</keyword>
<comment type="catalytic activity">
    <reaction evidence="13">
        <text>(5Z,8Z,11Z,14Z)-eicosatetraenoyl-CoA + H2O = (5Z,8Z,11Z,14Z)-eicosatetraenoate + CoA + H(+)</text>
        <dbReference type="Rhea" id="RHEA:40151"/>
        <dbReference type="ChEBI" id="CHEBI:15377"/>
        <dbReference type="ChEBI" id="CHEBI:15378"/>
        <dbReference type="ChEBI" id="CHEBI:32395"/>
        <dbReference type="ChEBI" id="CHEBI:57287"/>
        <dbReference type="ChEBI" id="CHEBI:57368"/>
    </reaction>
    <physiologicalReaction direction="left-to-right" evidence="13">
        <dbReference type="Rhea" id="RHEA:40152"/>
    </physiologicalReaction>
</comment>
<dbReference type="InterPro" id="IPR029069">
    <property type="entry name" value="HotDog_dom_sf"/>
</dbReference>
<evidence type="ECO:0000256" key="10">
    <source>
        <dbReference type="ARBA" id="ARBA00023098"/>
    </source>
</evidence>
<dbReference type="GO" id="GO:0006631">
    <property type="term" value="P:fatty acid metabolic process"/>
    <property type="evidence" value="ECO:0007669"/>
    <property type="project" value="UniProtKB-KW"/>
</dbReference>
<evidence type="ECO:0000256" key="3">
    <source>
        <dbReference type="ARBA" id="ARBA00004632"/>
    </source>
</evidence>
<accession>A0A510I9P7</accession>
<keyword evidence="4" id="KW-1003">Cell membrane</keyword>
<evidence type="ECO:0000256" key="20">
    <source>
        <dbReference type="ARBA" id="ARBA00047734"/>
    </source>
</evidence>
<comment type="catalytic activity">
    <reaction evidence="19">
        <text>octanoyl-CoA + H2O = octanoate + CoA + H(+)</text>
        <dbReference type="Rhea" id="RHEA:30143"/>
        <dbReference type="ChEBI" id="CHEBI:15377"/>
        <dbReference type="ChEBI" id="CHEBI:15378"/>
        <dbReference type="ChEBI" id="CHEBI:25646"/>
        <dbReference type="ChEBI" id="CHEBI:57287"/>
        <dbReference type="ChEBI" id="CHEBI:57386"/>
    </reaction>
    <physiologicalReaction direction="left-to-right" evidence="19">
        <dbReference type="Rhea" id="RHEA:30144"/>
    </physiologicalReaction>
</comment>
<evidence type="ECO:0000256" key="6">
    <source>
        <dbReference type="ARBA" id="ARBA00022703"/>
    </source>
</evidence>
<evidence type="ECO:0000256" key="8">
    <source>
        <dbReference type="ARBA" id="ARBA00022832"/>
    </source>
</evidence>
<dbReference type="InterPro" id="IPR052365">
    <property type="entry name" value="THEM4/THEM5_acyl-CoA_thioest"/>
</dbReference>
<dbReference type="EMBL" id="AP019799">
    <property type="protein sequence ID" value="BBL90462.1"/>
    <property type="molecule type" value="Genomic_DNA"/>
</dbReference>
<dbReference type="Pfam" id="PF03061">
    <property type="entry name" value="4HBT"/>
    <property type="match status" value="1"/>
</dbReference>
<keyword evidence="12" id="KW-0966">Cell projection</keyword>
<dbReference type="EC" id="3.1.2.2" evidence="16"/>
<comment type="catalytic activity">
    <reaction evidence="14">
        <text>(9Z)-octadecenoyl-CoA + H2O = (9Z)-octadecenoate + CoA + H(+)</text>
        <dbReference type="Rhea" id="RHEA:40139"/>
        <dbReference type="ChEBI" id="CHEBI:15377"/>
        <dbReference type="ChEBI" id="CHEBI:15378"/>
        <dbReference type="ChEBI" id="CHEBI:30823"/>
        <dbReference type="ChEBI" id="CHEBI:57287"/>
        <dbReference type="ChEBI" id="CHEBI:57387"/>
    </reaction>
    <physiologicalReaction direction="left-to-right" evidence="14">
        <dbReference type="Rhea" id="RHEA:40140"/>
    </physiologicalReaction>
</comment>
<dbReference type="Proteomes" id="UP000315115">
    <property type="component" value="Chromosome 2"/>
</dbReference>
<comment type="subcellular location">
    <subcellularLocation>
        <location evidence="3">Cell projection</location>
        <location evidence="3">Ruffle membrane</location>
    </subcellularLocation>
    <subcellularLocation>
        <location evidence="2">Cytoplasm</location>
    </subcellularLocation>
    <subcellularLocation>
        <location evidence="1">Membrane</location>
        <topology evidence="1">Peripheral membrane protein</topology>
    </subcellularLocation>
</comment>
<keyword evidence="11" id="KW-0472">Membrane</keyword>
<evidence type="ECO:0000256" key="7">
    <source>
        <dbReference type="ARBA" id="ARBA00022801"/>
    </source>
</evidence>
<dbReference type="AlphaFoldDB" id="A0A510I9P7"/>
<dbReference type="PANTHER" id="PTHR12418:SF19">
    <property type="entry name" value="ACYL-COENZYME A THIOESTERASE THEM4"/>
    <property type="match status" value="1"/>
</dbReference>
<protein>
    <recommendedName>
        <fullName evidence="17">Acyl-coenzyme A thioesterase THEM4</fullName>
        <ecNumber evidence="16">3.1.2.2</ecNumber>
    </recommendedName>
    <alternativeName>
        <fullName evidence="18">Thioesterase superfamily member 4</fullName>
    </alternativeName>
</protein>
<evidence type="ECO:0000313" key="25">
    <source>
        <dbReference type="EMBL" id="BBL90462.1"/>
    </source>
</evidence>
<dbReference type="SUPFAM" id="SSF54637">
    <property type="entry name" value="Thioesterase/thiol ester dehydrase-isomerase"/>
    <property type="match status" value="1"/>
</dbReference>
<evidence type="ECO:0000256" key="21">
    <source>
        <dbReference type="ARBA" id="ARBA00047969"/>
    </source>
</evidence>
<keyword evidence="9" id="KW-0809">Transit peptide</keyword>
<evidence type="ECO:0000256" key="18">
    <source>
        <dbReference type="ARBA" id="ARBA00043210"/>
    </source>
</evidence>
<dbReference type="RefSeq" id="WP_172622584.1">
    <property type="nucleotide sequence ID" value="NZ_AP019799.1"/>
</dbReference>
<evidence type="ECO:0000256" key="5">
    <source>
        <dbReference type="ARBA" id="ARBA00022490"/>
    </source>
</evidence>
<evidence type="ECO:0000256" key="13">
    <source>
        <dbReference type="ARBA" id="ARBA00035852"/>
    </source>
</evidence>
<gene>
    <name evidence="25" type="ORF">VroAM7_31150</name>
</gene>
<sequence>MCETLTSHHYCAVCSKGNPYSLGVEYQTQDKSSVVASFIVNEHHQGYSGLLHGGIATCLVDGAMTHCLLANGVKALTAQLEMRFHAPIKVSEELRVTASIVKETRGIFHLVACLEVGDETRVSAKAKFVRPKP</sequence>
<dbReference type="GO" id="GO:0016790">
    <property type="term" value="F:thiolester hydrolase activity"/>
    <property type="evidence" value="ECO:0007669"/>
    <property type="project" value="UniProtKB-ARBA"/>
</dbReference>
<evidence type="ECO:0000256" key="2">
    <source>
        <dbReference type="ARBA" id="ARBA00004496"/>
    </source>
</evidence>
<dbReference type="Gene3D" id="3.10.129.10">
    <property type="entry name" value="Hotdog Thioesterase"/>
    <property type="match status" value="1"/>
</dbReference>
<evidence type="ECO:0000256" key="17">
    <source>
        <dbReference type="ARBA" id="ARBA00040123"/>
    </source>
</evidence>
<evidence type="ECO:0000256" key="1">
    <source>
        <dbReference type="ARBA" id="ARBA00004170"/>
    </source>
</evidence>
<keyword evidence="8" id="KW-0276">Fatty acid metabolism</keyword>
<name>A0A510I9P7_9VIBR</name>
<evidence type="ECO:0000256" key="16">
    <source>
        <dbReference type="ARBA" id="ARBA00038848"/>
    </source>
</evidence>
<dbReference type="GO" id="GO:0016020">
    <property type="term" value="C:membrane"/>
    <property type="evidence" value="ECO:0007669"/>
    <property type="project" value="UniProtKB-SubCell"/>
</dbReference>
<keyword evidence="5" id="KW-0963">Cytoplasm</keyword>
<keyword evidence="10" id="KW-0443">Lipid metabolism</keyword>
<organism evidence="25 26">
    <name type="scientific">Vibrio rotiferianus</name>
    <dbReference type="NCBI Taxonomy" id="190895"/>
    <lineage>
        <taxon>Bacteria</taxon>
        <taxon>Pseudomonadati</taxon>
        <taxon>Pseudomonadota</taxon>
        <taxon>Gammaproteobacteria</taxon>
        <taxon>Vibrionales</taxon>
        <taxon>Vibrionaceae</taxon>
        <taxon>Vibrio</taxon>
    </lineage>
</organism>
<evidence type="ECO:0000256" key="4">
    <source>
        <dbReference type="ARBA" id="ARBA00022475"/>
    </source>
</evidence>
<comment type="catalytic activity">
    <reaction evidence="23">
        <text>tetradecanoyl-CoA + H2O = tetradecanoate + CoA + H(+)</text>
        <dbReference type="Rhea" id="RHEA:40119"/>
        <dbReference type="ChEBI" id="CHEBI:15377"/>
        <dbReference type="ChEBI" id="CHEBI:15378"/>
        <dbReference type="ChEBI" id="CHEBI:30807"/>
        <dbReference type="ChEBI" id="CHEBI:57287"/>
        <dbReference type="ChEBI" id="CHEBI:57385"/>
    </reaction>
    <physiologicalReaction direction="left-to-right" evidence="23">
        <dbReference type="Rhea" id="RHEA:40120"/>
    </physiologicalReaction>
</comment>
<evidence type="ECO:0000256" key="12">
    <source>
        <dbReference type="ARBA" id="ARBA00023273"/>
    </source>
</evidence>
<comment type="catalytic activity">
    <reaction evidence="21">
        <text>decanoyl-CoA + H2O = decanoate + CoA + H(+)</text>
        <dbReference type="Rhea" id="RHEA:40059"/>
        <dbReference type="ChEBI" id="CHEBI:15377"/>
        <dbReference type="ChEBI" id="CHEBI:15378"/>
        <dbReference type="ChEBI" id="CHEBI:27689"/>
        <dbReference type="ChEBI" id="CHEBI:57287"/>
        <dbReference type="ChEBI" id="CHEBI:61430"/>
    </reaction>
    <physiologicalReaction direction="left-to-right" evidence="21">
        <dbReference type="Rhea" id="RHEA:40060"/>
    </physiologicalReaction>
</comment>
<evidence type="ECO:0000313" key="26">
    <source>
        <dbReference type="Proteomes" id="UP000315115"/>
    </source>
</evidence>
<dbReference type="InterPro" id="IPR006683">
    <property type="entry name" value="Thioestr_dom"/>
</dbReference>
<evidence type="ECO:0000259" key="24">
    <source>
        <dbReference type="Pfam" id="PF03061"/>
    </source>
</evidence>